<evidence type="ECO:0000313" key="2">
    <source>
        <dbReference type="EMBL" id="PRD54967.1"/>
    </source>
</evidence>
<dbReference type="Pfam" id="PF11769">
    <property type="entry name" value="DUF3313"/>
    <property type="match status" value="1"/>
</dbReference>
<dbReference type="Proteomes" id="UP000238563">
    <property type="component" value="Unassembled WGS sequence"/>
</dbReference>
<dbReference type="InterPro" id="IPR021747">
    <property type="entry name" value="DUF3313"/>
</dbReference>
<dbReference type="AlphaFoldDB" id="A0A2S9JP22"/>
<reference evidence="2 3" key="1">
    <citation type="submission" date="2018-02" db="EMBL/GenBank/DDBJ databases">
        <title>The draft genome of Phyllobacterium myrsinacearum DSM5892.</title>
        <authorList>
            <person name="Li L."/>
            <person name="Liu L."/>
            <person name="Zhang X."/>
            <person name="Wang T."/>
        </authorList>
    </citation>
    <scope>NUCLEOTIDE SEQUENCE [LARGE SCALE GENOMIC DNA]</scope>
    <source>
        <strain evidence="2 3">DSM 5892</strain>
    </source>
</reference>
<name>A0A2S9JP22_9HYPH</name>
<keyword evidence="3" id="KW-1185">Reference proteome</keyword>
<evidence type="ECO:0000313" key="3">
    <source>
        <dbReference type="Proteomes" id="UP000238563"/>
    </source>
</evidence>
<comment type="caution">
    <text evidence="2">The sequence shown here is derived from an EMBL/GenBank/DDBJ whole genome shotgun (WGS) entry which is preliminary data.</text>
</comment>
<proteinExistence type="predicted"/>
<evidence type="ECO:0000256" key="1">
    <source>
        <dbReference type="SAM" id="MobiDB-lite"/>
    </source>
</evidence>
<sequence>MSLFLQSAAPRLPKPCIVRLPRGKDITRINIATQKHKYAYLALPMALVVGACTSVPLKEAGTLTSYDRLGTVKGKFTQSRTFVDGTGLAGLKTVKIVPTTFAFGLSSRVHRAEDRALVANALDRAVCVALSDKFQIVGSSQPADLTVHTVVTDIVPTNKAIAGLSTAVSLGSSAVLPVSIPRLPLGLGGLAVEAEAIDFSGVQRAAVVWSKGANSIVNKARVSDVGDAYGLASNFGNYFSRMIVKGKEPSDIQFALPSGQKMKSMLGGKPKYAACETFGRAPGLMDVIGSKFGAPPSWTDKSGRIQNNLSPSK</sequence>
<protein>
    <submittedName>
        <fullName evidence="2">DUF3313 domain-containing protein</fullName>
    </submittedName>
</protein>
<dbReference type="OrthoDB" id="7629881at2"/>
<gene>
    <name evidence="2" type="ORF">C5750_07130</name>
</gene>
<accession>A0A2S9JP22</accession>
<feature type="compositionally biased region" description="Polar residues" evidence="1">
    <location>
        <begin position="304"/>
        <end position="313"/>
    </location>
</feature>
<feature type="region of interest" description="Disordered" evidence="1">
    <location>
        <begin position="293"/>
        <end position="313"/>
    </location>
</feature>
<dbReference type="EMBL" id="PVBT01000002">
    <property type="protein sequence ID" value="PRD54967.1"/>
    <property type="molecule type" value="Genomic_DNA"/>
</dbReference>
<organism evidence="2 3">
    <name type="scientific">Phyllobacterium myrsinacearum</name>
    <dbReference type="NCBI Taxonomy" id="28101"/>
    <lineage>
        <taxon>Bacteria</taxon>
        <taxon>Pseudomonadati</taxon>
        <taxon>Pseudomonadota</taxon>
        <taxon>Alphaproteobacteria</taxon>
        <taxon>Hyphomicrobiales</taxon>
        <taxon>Phyllobacteriaceae</taxon>
        <taxon>Phyllobacterium</taxon>
    </lineage>
</organism>